<evidence type="ECO:0000256" key="1">
    <source>
        <dbReference type="ARBA" id="ARBA00001561"/>
    </source>
</evidence>
<dbReference type="SMART" id="SM00644">
    <property type="entry name" value="Ami_2"/>
    <property type="match status" value="1"/>
</dbReference>
<evidence type="ECO:0000313" key="9">
    <source>
        <dbReference type="Proteomes" id="UP001589738"/>
    </source>
</evidence>
<dbReference type="EC" id="3.5.1.28" evidence="2"/>
<dbReference type="PANTHER" id="PTHR30417:SF1">
    <property type="entry name" value="N-ACETYLMURAMOYL-L-ALANINE AMIDASE AMID"/>
    <property type="match status" value="1"/>
</dbReference>
<keyword evidence="9" id="KW-1185">Reference proteome</keyword>
<dbReference type="PANTHER" id="PTHR30417">
    <property type="entry name" value="N-ACETYLMURAMOYL-L-ALANINE AMIDASE AMID"/>
    <property type="match status" value="1"/>
</dbReference>
<sequence length="327" mass="35877">MELNVKYMTRNDCFTAGRKIAPKGLMVHSTATPGVMAAEWFSRWNKSYKAGETNRQVCVHAFVDDQGVWQYLPWNHRGWHAGGTANNTHIGFEICEPGGFSYGKGSTMVGYNVSKNEAYFRKAWQNAVELCVLLCKQYGLTEKDIICHSEGSKKGIASNHGDVMHWFPKHGESMNSFRVAVGAALNKTSTPGDVSTEIQVGDVVEVKASANSYYPGGASIPTWVKTGSYHKVTQVISNGRTVVKGGKSCVLLGKKVDKKNGRESAGIMSWIDKDALTLINSSTKTEKLSKANKYYRVQVGALSKKNNAEAILKKLKAAGFDGFIKFE</sequence>
<proteinExistence type="predicted"/>
<evidence type="ECO:0000256" key="3">
    <source>
        <dbReference type="ARBA" id="ARBA00022801"/>
    </source>
</evidence>
<dbReference type="SUPFAM" id="SSF55846">
    <property type="entry name" value="N-acetylmuramoyl-L-alanine amidase-like"/>
    <property type="match status" value="1"/>
</dbReference>
<feature type="domain" description="SPOR" evidence="7">
    <location>
        <begin position="289"/>
        <end position="327"/>
    </location>
</feature>
<evidence type="ECO:0000256" key="2">
    <source>
        <dbReference type="ARBA" id="ARBA00011901"/>
    </source>
</evidence>
<dbReference type="InterPro" id="IPR036680">
    <property type="entry name" value="SPOR-like_sf"/>
</dbReference>
<organism evidence="8 9">
    <name type="scientific">Robertmurraya beringensis</name>
    <dbReference type="NCBI Taxonomy" id="641660"/>
    <lineage>
        <taxon>Bacteria</taxon>
        <taxon>Bacillati</taxon>
        <taxon>Bacillota</taxon>
        <taxon>Bacilli</taxon>
        <taxon>Bacillales</taxon>
        <taxon>Bacillaceae</taxon>
        <taxon>Robertmurraya</taxon>
    </lineage>
</organism>
<evidence type="ECO:0000256" key="6">
    <source>
        <dbReference type="ARBA" id="ARBA00032390"/>
    </source>
</evidence>
<keyword evidence="4" id="KW-0961">Cell wall biogenesis/degradation</keyword>
<evidence type="ECO:0000256" key="5">
    <source>
        <dbReference type="ARBA" id="ARBA00030881"/>
    </source>
</evidence>
<keyword evidence="3 8" id="KW-0378">Hydrolase</keyword>
<protein>
    <recommendedName>
        <fullName evidence="2">N-acetylmuramoyl-L-alanine amidase</fullName>
        <ecNumber evidence="2">3.5.1.28</ecNumber>
    </recommendedName>
    <alternativeName>
        <fullName evidence="6">Autolysin</fullName>
    </alternativeName>
    <alternativeName>
        <fullName evidence="5">Cell wall hydrolase</fullName>
    </alternativeName>
</protein>
<dbReference type="InterPro" id="IPR002502">
    <property type="entry name" value="Amidase_domain"/>
</dbReference>
<dbReference type="Pfam" id="PF05036">
    <property type="entry name" value="SPOR"/>
    <property type="match status" value="1"/>
</dbReference>
<gene>
    <name evidence="8" type="ORF">ACFFHF_10315</name>
</gene>
<dbReference type="GO" id="GO:0008745">
    <property type="term" value="F:N-acetylmuramoyl-L-alanine amidase activity"/>
    <property type="evidence" value="ECO:0007669"/>
    <property type="project" value="UniProtKB-EC"/>
</dbReference>
<dbReference type="Pfam" id="PF01510">
    <property type="entry name" value="Amidase_2"/>
    <property type="match status" value="1"/>
</dbReference>
<comment type="catalytic activity">
    <reaction evidence="1">
        <text>Hydrolyzes the link between N-acetylmuramoyl residues and L-amino acid residues in certain cell-wall glycopeptides.</text>
        <dbReference type="EC" id="3.5.1.28"/>
    </reaction>
</comment>
<dbReference type="SUPFAM" id="SSF110997">
    <property type="entry name" value="Sporulation related repeat"/>
    <property type="match status" value="1"/>
</dbReference>
<comment type="caution">
    <text evidence="8">The sequence shown here is derived from an EMBL/GenBank/DDBJ whole genome shotgun (WGS) entry which is preliminary data.</text>
</comment>
<dbReference type="Gene3D" id="3.30.70.1070">
    <property type="entry name" value="Sporulation related repeat"/>
    <property type="match status" value="1"/>
</dbReference>
<dbReference type="RefSeq" id="WP_160547816.1">
    <property type="nucleotide sequence ID" value="NZ_JBHLUU010000030.1"/>
</dbReference>
<dbReference type="Gene3D" id="3.40.80.10">
    <property type="entry name" value="Peptidoglycan recognition protein-like"/>
    <property type="match status" value="1"/>
</dbReference>
<dbReference type="InterPro" id="IPR036505">
    <property type="entry name" value="Amidase/PGRP_sf"/>
</dbReference>
<name>A0ABV6KQM8_9BACI</name>
<dbReference type="Proteomes" id="UP001589738">
    <property type="component" value="Unassembled WGS sequence"/>
</dbReference>
<accession>A0ABV6KQM8</accession>
<reference evidence="8 9" key="1">
    <citation type="submission" date="2024-09" db="EMBL/GenBank/DDBJ databases">
        <authorList>
            <person name="Sun Q."/>
            <person name="Mori K."/>
        </authorList>
    </citation>
    <scope>NUCLEOTIDE SEQUENCE [LARGE SCALE GENOMIC DNA]</scope>
    <source>
        <strain evidence="8 9">CGMCC 1.9126</strain>
    </source>
</reference>
<evidence type="ECO:0000259" key="7">
    <source>
        <dbReference type="PROSITE" id="PS51724"/>
    </source>
</evidence>
<dbReference type="InterPro" id="IPR051206">
    <property type="entry name" value="NAMLAA_amidase_2"/>
</dbReference>
<dbReference type="PROSITE" id="PS51724">
    <property type="entry name" value="SPOR"/>
    <property type="match status" value="1"/>
</dbReference>
<dbReference type="InterPro" id="IPR007730">
    <property type="entry name" value="SPOR-like_dom"/>
</dbReference>
<dbReference type="CDD" id="cd06583">
    <property type="entry name" value="PGRP"/>
    <property type="match status" value="1"/>
</dbReference>
<evidence type="ECO:0000313" key="8">
    <source>
        <dbReference type="EMBL" id="MFC0475638.1"/>
    </source>
</evidence>
<dbReference type="EMBL" id="JBHLUU010000030">
    <property type="protein sequence ID" value="MFC0475638.1"/>
    <property type="molecule type" value="Genomic_DNA"/>
</dbReference>
<evidence type="ECO:0000256" key="4">
    <source>
        <dbReference type="ARBA" id="ARBA00023316"/>
    </source>
</evidence>